<comment type="similarity">
    <text evidence="11">Belongs to the ribonuclease M5 family.</text>
</comment>
<dbReference type="PROSITE" id="PS50880">
    <property type="entry name" value="TOPRIM"/>
    <property type="match status" value="1"/>
</dbReference>
<dbReference type="AlphaFoldDB" id="A0A430AUM7"/>
<comment type="caution">
    <text evidence="14">The sequence shown here is derived from an EMBL/GenBank/DDBJ whole genome shotgun (WGS) entry which is preliminary data.</text>
</comment>
<keyword evidence="2 11" id="KW-0690">Ribosome biogenesis</keyword>
<keyword evidence="6 11" id="KW-0699">rRNA-binding</keyword>
<evidence type="ECO:0000256" key="8">
    <source>
        <dbReference type="ARBA" id="ARBA00022801"/>
    </source>
</evidence>
<evidence type="ECO:0000256" key="10">
    <source>
        <dbReference type="ARBA" id="ARBA00022884"/>
    </source>
</evidence>
<evidence type="ECO:0000259" key="13">
    <source>
        <dbReference type="PROSITE" id="PS50880"/>
    </source>
</evidence>
<comment type="function">
    <text evidence="11">Required for correct processing of both the 5' and 3' ends of 5S rRNA precursor. Cleaves both sides of a double-stranded region yielding mature 5S rRNA in one step.</text>
</comment>
<reference evidence="14 15" key="1">
    <citation type="submission" date="2017-05" db="EMBL/GenBank/DDBJ databases">
        <title>Vagococcus spp. assemblies.</title>
        <authorList>
            <person name="Gulvik C.A."/>
        </authorList>
    </citation>
    <scope>NUCLEOTIDE SEQUENCE [LARGE SCALE GENOMIC DNA]</scope>
    <source>
        <strain evidence="14 15">LMG 24798</strain>
    </source>
</reference>
<keyword evidence="5" id="KW-0479">Metal-binding</keyword>
<comment type="catalytic activity">
    <reaction evidence="11">
        <text>Endonucleolytic cleavage of RNA, removing 21 and 42 nucleotides, respectively, from the 5'- and 3'-termini of a 5S-rRNA precursor.</text>
        <dbReference type="EC" id="3.1.26.8"/>
    </reaction>
</comment>
<dbReference type="NCBIfam" id="TIGR00334">
    <property type="entry name" value="5S_RNA_mat_M5"/>
    <property type="match status" value="1"/>
</dbReference>
<gene>
    <name evidence="11" type="primary">rnmV</name>
    <name evidence="14" type="ORF">CBF27_07325</name>
</gene>
<keyword evidence="4 11" id="KW-0540">Nuclease</keyword>
<evidence type="ECO:0000256" key="4">
    <source>
        <dbReference type="ARBA" id="ARBA00022722"/>
    </source>
</evidence>
<keyword evidence="15" id="KW-1185">Reference proteome</keyword>
<accession>A0A430AUM7</accession>
<dbReference type="InterPro" id="IPR034141">
    <property type="entry name" value="TOPRIM_RNase_M5-like"/>
</dbReference>
<dbReference type="PANTHER" id="PTHR39156">
    <property type="entry name" value="RIBONUCLEASE M5"/>
    <property type="match status" value="1"/>
</dbReference>
<proteinExistence type="inferred from homology"/>
<dbReference type="GO" id="GO:0043822">
    <property type="term" value="F:ribonuclease M5 activity"/>
    <property type="evidence" value="ECO:0007669"/>
    <property type="project" value="UniProtKB-UniRule"/>
</dbReference>
<dbReference type="Pfam" id="PF13331">
    <property type="entry name" value="DUF4093"/>
    <property type="match status" value="1"/>
</dbReference>
<evidence type="ECO:0000256" key="7">
    <source>
        <dbReference type="ARBA" id="ARBA00022759"/>
    </source>
</evidence>
<dbReference type="GO" id="GO:0019843">
    <property type="term" value="F:rRNA binding"/>
    <property type="evidence" value="ECO:0007669"/>
    <property type="project" value="UniProtKB-KW"/>
</dbReference>
<comment type="subcellular location">
    <subcellularLocation>
        <location evidence="11">Cytoplasm</location>
    </subcellularLocation>
</comment>
<dbReference type="InterPro" id="IPR004466">
    <property type="entry name" value="RNase_M5"/>
</dbReference>
<evidence type="ECO:0000313" key="14">
    <source>
        <dbReference type="EMBL" id="RSU11762.1"/>
    </source>
</evidence>
<dbReference type="OrthoDB" id="9791329at2"/>
<dbReference type="CDD" id="cd01027">
    <property type="entry name" value="TOPRIM_RNase_M5_like"/>
    <property type="match status" value="1"/>
</dbReference>
<evidence type="ECO:0000256" key="11">
    <source>
        <dbReference type="HAMAP-Rule" id="MF_01469"/>
    </source>
</evidence>
<evidence type="ECO:0000256" key="3">
    <source>
        <dbReference type="ARBA" id="ARBA00022552"/>
    </source>
</evidence>
<evidence type="ECO:0000256" key="12">
    <source>
        <dbReference type="NCBIfam" id="TIGR00334"/>
    </source>
</evidence>
<dbReference type="EMBL" id="NGKC01000007">
    <property type="protein sequence ID" value="RSU11762.1"/>
    <property type="molecule type" value="Genomic_DNA"/>
</dbReference>
<dbReference type="EC" id="3.1.26.8" evidence="11 12"/>
<keyword evidence="7 11" id="KW-0255">Endonuclease</keyword>
<dbReference type="FunFam" id="3.40.1360.10:FF:000006">
    <property type="entry name" value="Ribonuclease M5"/>
    <property type="match status" value="1"/>
</dbReference>
<dbReference type="Pfam" id="PF01751">
    <property type="entry name" value="Toprim"/>
    <property type="match status" value="1"/>
</dbReference>
<evidence type="ECO:0000256" key="6">
    <source>
        <dbReference type="ARBA" id="ARBA00022730"/>
    </source>
</evidence>
<organism evidence="14 15">
    <name type="scientific">Vagococcus acidifermentans</name>
    <dbReference type="NCBI Taxonomy" id="564710"/>
    <lineage>
        <taxon>Bacteria</taxon>
        <taxon>Bacillati</taxon>
        <taxon>Bacillota</taxon>
        <taxon>Bacilli</taxon>
        <taxon>Lactobacillales</taxon>
        <taxon>Enterococcaceae</taxon>
        <taxon>Vagococcus</taxon>
    </lineage>
</organism>
<dbReference type="PANTHER" id="PTHR39156:SF1">
    <property type="entry name" value="RIBONUCLEASE M5"/>
    <property type="match status" value="1"/>
</dbReference>
<dbReference type="GO" id="GO:0006364">
    <property type="term" value="P:rRNA processing"/>
    <property type="evidence" value="ECO:0007669"/>
    <property type="project" value="UniProtKB-UniRule"/>
</dbReference>
<name>A0A430AUM7_9ENTE</name>
<keyword evidence="10 11" id="KW-0694">RNA-binding</keyword>
<protein>
    <recommendedName>
        <fullName evidence="11 12">Ribonuclease M5</fullName>
        <ecNumber evidence="11 12">3.1.26.8</ecNumber>
    </recommendedName>
    <alternativeName>
        <fullName evidence="11">RNase M5</fullName>
    </alternativeName>
    <alternativeName>
        <fullName evidence="11">Ribosomal RNA terminal maturase M5</fullName>
    </alternativeName>
</protein>
<keyword evidence="1 11" id="KW-0963">Cytoplasm</keyword>
<sequence>MTIEDKLTIQEIIVVEGKDDTKRIKEVVNADTIETNGSAVSEDVLMQIEHAQEVRGVIIFTDPDFSGEKIRKQVAEVVPDAKHAFISRKKGTPKRLKGSLGVEHASDETILYALKTVVTPVTVPHTSAISEEDLFRYGLIAGPNAKKRRERLGEYLRIGYTNGKQLRKRLAMFAVSREDFLRAAEKAAEEERHGEL</sequence>
<evidence type="ECO:0000256" key="2">
    <source>
        <dbReference type="ARBA" id="ARBA00022517"/>
    </source>
</evidence>
<keyword evidence="9" id="KW-0460">Magnesium</keyword>
<evidence type="ECO:0000256" key="1">
    <source>
        <dbReference type="ARBA" id="ARBA00022490"/>
    </source>
</evidence>
<keyword evidence="3 11" id="KW-0698">rRNA processing</keyword>
<dbReference type="Gene3D" id="3.40.1360.10">
    <property type="match status" value="1"/>
</dbReference>
<dbReference type="InterPro" id="IPR025156">
    <property type="entry name" value="RNase_M5_C"/>
</dbReference>
<dbReference type="GO" id="GO:0046872">
    <property type="term" value="F:metal ion binding"/>
    <property type="evidence" value="ECO:0007669"/>
    <property type="project" value="UniProtKB-KW"/>
</dbReference>
<dbReference type="Proteomes" id="UP000286773">
    <property type="component" value="Unassembled WGS sequence"/>
</dbReference>
<dbReference type="SMART" id="SM00493">
    <property type="entry name" value="TOPRIM"/>
    <property type="match status" value="1"/>
</dbReference>
<evidence type="ECO:0000313" key="15">
    <source>
        <dbReference type="Proteomes" id="UP000286773"/>
    </source>
</evidence>
<dbReference type="SUPFAM" id="SSF110455">
    <property type="entry name" value="Toprim domain"/>
    <property type="match status" value="1"/>
</dbReference>
<dbReference type="GO" id="GO:0005737">
    <property type="term" value="C:cytoplasm"/>
    <property type="evidence" value="ECO:0007669"/>
    <property type="project" value="UniProtKB-SubCell"/>
</dbReference>
<evidence type="ECO:0000256" key="5">
    <source>
        <dbReference type="ARBA" id="ARBA00022723"/>
    </source>
</evidence>
<evidence type="ECO:0000256" key="9">
    <source>
        <dbReference type="ARBA" id="ARBA00022842"/>
    </source>
</evidence>
<dbReference type="HAMAP" id="MF_01469">
    <property type="entry name" value="RNase_M5"/>
    <property type="match status" value="1"/>
</dbReference>
<feature type="domain" description="Toprim" evidence="13">
    <location>
        <begin position="10"/>
        <end position="93"/>
    </location>
</feature>
<dbReference type="RefSeq" id="WP_126813675.1">
    <property type="nucleotide sequence ID" value="NZ_NGKC01000007.1"/>
</dbReference>
<keyword evidence="8 11" id="KW-0378">Hydrolase</keyword>
<dbReference type="InterPro" id="IPR006171">
    <property type="entry name" value="TOPRIM_dom"/>
</dbReference>